<dbReference type="InterPro" id="IPR014982">
    <property type="entry name" value="GSCFA"/>
</dbReference>
<feature type="compositionally biased region" description="Basic residues" evidence="1">
    <location>
        <begin position="322"/>
        <end position="331"/>
    </location>
</feature>
<dbReference type="RefSeq" id="WP_085866877.1">
    <property type="nucleotide sequence ID" value="NZ_FWFQ01000002.1"/>
</dbReference>
<dbReference type="OrthoDB" id="369216at2"/>
<protein>
    <submittedName>
        <fullName evidence="3">GSCFA family protein</fullName>
    </submittedName>
</protein>
<dbReference type="Pfam" id="PF08885">
    <property type="entry name" value="GSCFA"/>
    <property type="match status" value="1"/>
</dbReference>
<feature type="domain" description="GSCFA" evidence="2">
    <location>
        <begin position="44"/>
        <end position="313"/>
    </location>
</feature>
<proteinExistence type="predicted"/>
<evidence type="ECO:0000313" key="3">
    <source>
        <dbReference type="EMBL" id="SLN13964.1"/>
    </source>
</evidence>
<evidence type="ECO:0000259" key="2">
    <source>
        <dbReference type="Pfam" id="PF08885"/>
    </source>
</evidence>
<organism evidence="3 4">
    <name type="scientific">Pseudoruegeria aquimaris</name>
    <dbReference type="NCBI Taxonomy" id="393663"/>
    <lineage>
        <taxon>Bacteria</taxon>
        <taxon>Pseudomonadati</taxon>
        <taxon>Pseudomonadota</taxon>
        <taxon>Alphaproteobacteria</taxon>
        <taxon>Rhodobacterales</taxon>
        <taxon>Roseobacteraceae</taxon>
        <taxon>Pseudoruegeria</taxon>
    </lineage>
</organism>
<dbReference type="Proteomes" id="UP000193409">
    <property type="component" value="Unassembled WGS sequence"/>
</dbReference>
<gene>
    <name evidence="3" type="ORF">PSA7680_00282</name>
</gene>
<keyword evidence="4" id="KW-1185">Reference proteome</keyword>
<reference evidence="3 4" key="1">
    <citation type="submission" date="2017-03" db="EMBL/GenBank/DDBJ databases">
        <authorList>
            <person name="Afonso C.L."/>
            <person name="Miller P.J."/>
            <person name="Scott M.A."/>
            <person name="Spackman E."/>
            <person name="Goraichik I."/>
            <person name="Dimitrov K.M."/>
            <person name="Suarez D.L."/>
            <person name="Swayne D.E."/>
        </authorList>
    </citation>
    <scope>NUCLEOTIDE SEQUENCE [LARGE SCALE GENOMIC DNA]</scope>
    <source>
        <strain evidence="3 4">CECT 7680</strain>
    </source>
</reference>
<accession>A0A1Y5RDV9</accession>
<dbReference type="AlphaFoldDB" id="A0A1Y5RDV9"/>
<sequence>MTSNDTPYSNLPPEKFWRTGVAQKHITQLENVYVKKFEITESDRISTQGSCFAQHVARYMKEAGYKILDLEPALPGMTEETAKRFGYGVYSARYGNIYSVRQWLQLFEDAREQTVREEDIFERDGRFFDGLRPAVEPEGLESLEEAIAHRRKHLEQVRRLFRLADVYVFTLGLTECWVNKESGTVYPICPGVVAGTFDPEKYEFVNFRYEDVYRDFVMLRRKIKRMNENARFLITTSPVPLTATATDNHVLVASSYTKSVLRAVAGGLYEEFDDIDYFPGYEMATTHTARGFYYNPNQRTITPDGVALVMKAFLEQHKPITRHQPAAKHAQRAGAARPGPQRAAEEELVCEEIMMEAFAK</sequence>
<feature type="compositionally biased region" description="Low complexity" evidence="1">
    <location>
        <begin position="332"/>
        <end position="342"/>
    </location>
</feature>
<evidence type="ECO:0000256" key="1">
    <source>
        <dbReference type="SAM" id="MobiDB-lite"/>
    </source>
</evidence>
<feature type="region of interest" description="Disordered" evidence="1">
    <location>
        <begin position="322"/>
        <end position="343"/>
    </location>
</feature>
<evidence type="ECO:0000313" key="4">
    <source>
        <dbReference type="Proteomes" id="UP000193409"/>
    </source>
</evidence>
<dbReference type="EMBL" id="FWFQ01000002">
    <property type="protein sequence ID" value="SLN13964.1"/>
    <property type="molecule type" value="Genomic_DNA"/>
</dbReference>
<name>A0A1Y5RDV9_9RHOB</name>